<evidence type="ECO:0000313" key="2">
    <source>
        <dbReference type="Proteomes" id="UP001320148"/>
    </source>
</evidence>
<keyword evidence="2" id="KW-1185">Reference proteome</keyword>
<dbReference type="Proteomes" id="UP001320148">
    <property type="component" value="Chromosome"/>
</dbReference>
<name>A0ABN6F4H1_9BACT</name>
<dbReference type="EMBL" id="AP024488">
    <property type="protein sequence ID" value="BCS97332.1"/>
    <property type="molecule type" value="Genomic_DNA"/>
</dbReference>
<protein>
    <submittedName>
        <fullName evidence="1">Uncharacterized protein</fullName>
    </submittedName>
</protein>
<gene>
    <name evidence="1" type="ORF">DSLASN_29640</name>
</gene>
<evidence type="ECO:0000313" key="1">
    <source>
        <dbReference type="EMBL" id="BCS97332.1"/>
    </source>
</evidence>
<sequence>MHRDHFNSAELKLVNRAISVSEELVSDHYKISESQWLRNRFDVKTGAQLTPEERAANDVFAQVIRYRGTPSPDAGAPRNFDLYMICLQDRSILKEVETNTDVPLYPFLLYLFVHELVHIVRFGRFIQSFTMPDSKRDLEENIVHEHTREILASTQLSGVEKIISQRWAIRHCSQ</sequence>
<accession>A0ABN6F4H1</accession>
<dbReference type="RefSeq" id="WP_236888762.1">
    <property type="nucleotide sequence ID" value="NZ_AP024488.1"/>
</dbReference>
<proteinExistence type="predicted"/>
<reference evidence="1 2" key="1">
    <citation type="submission" date="2021-02" db="EMBL/GenBank/DDBJ databases">
        <title>Complete genome of Desulfoluna sp. strain ASN36.</title>
        <authorList>
            <person name="Takahashi A."/>
            <person name="Kojima H."/>
            <person name="Fukui M."/>
        </authorList>
    </citation>
    <scope>NUCLEOTIDE SEQUENCE [LARGE SCALE GENOMIC DNA]</scope>
    <source>
        <strain evidence="1 2">ASN36</strain>
    </source>
</reference>
<organism evidence="1 2">
    <name type="scientific">Desulfoluna limicola</name>
    <dbReference type="NCBI Taxonomy" id="2810562"/>
    <lineage>
        <taxon>Bacteria</taxon>
        <taxon>Pseudomonadati</taxon>
        <taxon>Thermodesulfobacteriota</taxon>
        <taxon>Desulfobacteria</taxon>
        <taxon>Desulfobacterales</taxon>
        <taxon>Desulfolunaceae</taxon>
        <taxon>Desulfoluna</taxon>
    </lineage>
</organism>